<evidence type="ECO:0000313" key="1">
    <source>
        <dbReference type="EMBL" id="PZQ79293.1"/>
    </source>
</evidence>
<name>A0A2W5SI89_ANCNO</name>
<dbReference type="Proteomes" id="UP000248887">
    <property type="component" value="Unassembled WGS sequence"/>
</dbReference>
<protein>
    <submittedName>
        <fullName evidence="1">Uncharacterized protein</fullName>
    </submittedName>
</protein>
<accession>A0A2W5SI89</accession>
<evidence type="ECO:0000313" key="2">
    <source>
        <dbReference type="Proteomes" id="UP000248887"/>
    </source>
</evidence>
<organism evidence="1 2">
    <name type="scientific">Ancylobacter novellus</name>
    <name type="common">Thiobacillus novellus</name>
    <dbReference type="NCBI Taxonomy" id="921"/>
    <lineage>
        <taxon>Bacteria</taxon>
        <taxon>Pseudomonadati</taxon>
        <taxon>Pseudomonadota</taxon>
        <taxon>Alphaproteobacteria</taxon>
        <taxon>Hyphomicrobiales</taxon>
        <taxon>Xanthobacteraceae</taxon>
        <taxon>Ancylobacter</taxon>
    </lineage>
</organism>
<sequence length="143" mass="15058">MQDYLSRMHVARAISPQAARTDNTAIVSQIINAAGYNGLVFAINIGANTDTNATFAVLVEHGDQANLSDAVAVPDAQLSGTEVLASFTAADDDNKVRKIGYVGPKQYVRLTITPTGNDAGNIFVDALALLFGPRYAPTPNPPV</sequence>
<proteinExistence type="predicted"/>
<gene>
    <name evidence="1" type="ORF">DI549_20525</name>
</gene>
<comment type="caution">
    <text evidence="1">The sequence shown here is derived from an EMBL/GenBank/DDBJ whole genome shotgun (WGS) entry which is preliminary data.</text>
</comment>
<dbReference type="AlphaFoldDB" id="A0A2W5SI89"/>
<dbReference type="EMBL" id="QFQD01000094">
    <property type="protein sequence ID" value="PZQ79293.1"/>
    <property type="molecule type" value="Genomic_DNA"/>
</dbReference>
<reference evidence="1 2" key="1">
    <citation type="submission" date="2017-08" db="EMBL/GenBank/DDBJ databases">
        <title>Infants hospitalized years apart are colonized by the same room-sourced microbial strains.</title>
        <authorList>
            <person name="Brooks B."/>
            <person name="Olm M.R."/>
            <person name="Firek B.A."/>
            <person name="Baker R."/>
            <person name="Thomas B.C."/>
            <person name="Morowitz M.J."/>
            <person name="Banfield J.F."/>
        </authorList>
    </citation>
    <scope>NUCLEOTIDE SEQUENCE [LARGE SCALE GENOMIC DNA]</scope>
    <source>
        <strain evidence="1">S2_005_001_R2_27</strain>
    </source>
</reference>